<reference evidence="6" key="1">
    <citation type="journal article" date="2020" name="Nat. Commun.">
        <title>Genome sequence of the cluster root forming white lupin.</title>
        <authorList>
            <person name="Hufnagel B."/>
            <person name="Marques A."/>
            <person name="Soriano A."/>
            <person name="Marques L."/>
            <person name="Divol F."/>
            <person name="Doumas P."/>
            <person name="Sallet E."/>
            <person name="Mancinotti D."/>
            <person name="Carrere S."/>
            <person name="Marande W."/>
            <person name="Arribat S."/>
            <person name="Keller J."/>
            <person name="Huneau C."/>
            <person name="Blein T."/>
            <person name="Aime D."/>
            <person name="Laguerre M."/>
            <person name="Taylor J."/>
            <person name="Schubert V."/>
            <person name="Nelson M."/>
            <person name="Geu-Flores F."/>
            <person name="Crespi M."/>
            <person name="Gallardo-Guerrero K."/>
            <person name="Delaux P.-M."/>
            <person name="Salse J."/>
            <person name="Berges H."/>
            <person name="Guyot R."/>
            <person name="Gouzy J."/>
            <person name="Peret B."/>
        </authorList>
    </citation>
    <scope>NUCLEOTIDE SEQUENCE [LARGE SCALE GENOMIC DNA]</scope>
    <source>
        <strain evidence="6">cv. Amiga</strain>
    </source>
</reference>
<organism evidence="5 6">
    <name type="scientific">Lupinus albus</name>
    <name type="common">White lupine</name>
    <name type="synonym">Lupinus termis</name>
    <dbReference type="NCBI Taxonomy" id="3870"/>
    <lineage>
        <taxon>Eukaryota</taxon>
        <taxon>Viridiplantae</taxon>
        <taxon>Streptophyta</taxon>
        <taxon>Embryophyta</taxon>
        <taxon>Tracheophyta</taxon>
        <taxon>Spermatophyta</taxon>
        <taxon>Magnoliopsida</taxon>
        <taxon>eudicotyledons</taxon>
        <taxon>Gunneridae</taxon>
        <taxon>Pentapetalae</taxon>
        <taxon>rosids</taxon>
        <taxon>fabids</taxon>
        <taxon>Fabales</taxon>
        <taxon>Fabaceae</taxon>
        <taxon>Papilionoideae</taxon>
        <taxon>50 kb inversion clade</taxon>
        <taxon>genistoids sensu lato</taxon>
        <taxon>core genistoids</taxon>
        <taxon>Genisteae</taxon>
        <taxon>Lupinus</taxon>
    </lineage>
</organism>
<keyword evidence="3" id="KW-0274">FAD</keyword>
<evidence type="ECO:0000256" key="3">
    <source>
        <dbReference type="ARBA" id="ARBA00022827"/>
    </source>
</evidence>
<comment type="cofactor">
    <cofactor evidence="1">
        <name>FAD</name>
        <dbReference type="ChEBI" id="CHEBI:57692"/>
    </cofactor>
</comment>
<dbReference type="GO" id="GO:0019139">
    <property type="term" value="F:cytokinin dehydrogenase activity"/>
    <property type="evidence" value="ECO:0007669"/>
    <property type="project" value="InterPro"/>
</dbReference>
<keyword evidence="6" id="KW-1185">Reference proteome</keyword>
<comment type="caution">
    <text evidence="5">The sequence shown here is derived from an EMBL/GenBank/DDBJ whole genome shotgun (WGS) entry which is preliminary data.</text>
</comment>
<dbReference type="AlphaFoldDB" id="A0A6A4NMH1"/>
<evidence type="ECO:0000313" key="5">
    <source>
        <dbReference type="EMBL" id="KAE9590692.1"/>
    </source>
</evidence>
<dbReference type="InterPro" id="IPR015345">
    <property type="entry name" value="Cytokinin_DH_FAD/cytokin-bd"/>
</dbReference>
<dbReference type="Proteomes" id="UP000447434">
    <property type="component" value="Chromosome 20"/>
</dbReference>
<gene>
    <name evidence="5" type="ORF">Lalb_Chr20g0110351</name>
</gene>
<keyword evidence="2" id="KW-0285">Flavoprotein</keyword>
<dbReference type="GO" id="GO:0050660">
    <property type="term" value="F:flavin adenine dinucleotide binding"/>
    <property type="evidence" value="ECO:0007669"/>
    <property type="project" value="InterPro"/>
</dbReference>
<sequence length="67" mass="7686">MFGKDQEYLISVENTFDYIEGFVIINRSGILNSHKDTLQASQFNSDGRTFYCLEMAKNTSIQIKLNS</sequence>
<protein>
    <submittedName>
        <fullName evidence="5">Putative cytokinin dehydrogenase</fullName>
    </submittedName>
</protein>
<dbReference type="Pfam" id="PF09265">
    <property type="entry name" value="Cytokin-bind"/>
    <property type="match status" value="1"/>
</dbReference>
<dbReference type="SUPFAM" id="SSF55103">
    <property type="entry name" value="FAD-linked oxidases, C-terminal domain"/>
    <property type="match status" value="1"/>
</dbReference>
<dbReference type="InterPro" id="IPR016170">
    <property type="entry name" value="Cytok_DH_C_sf"/>
</dbReference>
<feature type="domain" description="Cytokinin dehydrogenase 1 FAD/cytokinin binding" evidence="4">
    <location>
        <begin position="2"/>
        <end position="59"/>
    </location>
</feature>
<dbReference type="OrthoDB" id="415825at2759"/>
<evidence type="ECO:0000256" key="2">
    <source>
        <dbReference type="ARBA" id="ARBA00022630"/>
    </source>
</evidence>
<evidence type="ECO:0000313" key="6">
    <source>
        <dbReference type="Proteomes" id="UP000447434"/>
    </source>
</evidence>
<evidence type="ECO:0000259" key="4">
    <source>
        <dbReference type="Pfam" id="PF09265"/>
    </source>
</evidence>
<evidence type="ECO:0000256" key="1">
    <source>
        <dbReference type="ARBA" id="ARBA00001974"/>
    </source>
</evidence>
<name>A0A6A4NMH1_LUPAL</name>
<dbReference type="EMBL" id="WOCE01000020">
    <property type="protein sequence ID" value="KAE9590692.1"/>
    <property type="molecule type" value="Genomic_DNA"/>
</dbReference>
<accession>A0A6A4NMH1</accession>
<dbReference type="Gene3D" id="3.40.462.10">
    <property type="entry name" value="FAD-linked oxidases, C-terminal domain"/>
    <property type="match status" value="1"/>
</dbReference>
<dbReference type="GO" id="GO:0009690">
    <property type="term" value="P:cytokinin metabolic process"/>
    <property type="evidence" value="ECO:0007669"/>
    <property type="project" value="InterPro"/>
</dbReference>
<dbReference type="InterPro" id="IPR016164">
    <property type="entry name" value="FAD-linked_Oxase-like_C"/>
</dbReference>
<proteinExistence type="predicted"/>